<evidence type="ECO:0000313" key="3">
    <source>
        <dbReference type="Proteomes" id="UP000177622"/>
    </source>
</evidence>
<sequence length="260" mass="28603">MAPLPEIVLIHGAWHTPTNYTSYTTDLKKAGFTVHTPHLPSCNGTRPPTATLPEDVRHVRSVIQDLVEANKRVIMIMHSYGGLVGISAVQELDLPTRKAAGQPGGVIHLLYLCAYMLMPGATMWSIVEETGADKMWAQLVDEDEDGTFFPLDPGMLFFSGLEESVFVEEVVSTLVRFPVKALREGATGDAWRRVPVTFVKTLGDFAVPVAAQDIMLERVRGEGGVVRVEEFDTHHSPWVSMPEEVVRVAVQAAGDERNPE</sequence>
<dbReference type="SUPFAM" id="SSF53474">
    <property type="entry name" value="alpha/beta-Hydrolases"/>
    <property type="match status" value="1"/>
</dbReference>
<comment type="caution">
    <text evidence="2">The sequence shown here is derived from an EMBL/GenBank/DDBJ whole genome shotgun (WGS) entry which is preliminary data.</text>
</comment>
<dbReference type="PANTHER" id="PTHR37017:SF10">
    <property type="entry name" value="AB HYDROLASE-1 DOMAIN-CONTAINING PROTEIN"/>
    <property type="match status" value="1"/>
</dbReference>
<dbReference type="AlphaFoldDB" id="A0A1F5L5T4"/>
<dbReference type="InterPro" id="IPR029058">
    <property type="entry name" value="AB_hydrolase_fold"/>
</dbReference>
<dbReference type="Gene3D" id="3.40.50.1820">
    <property type="entry name" value="alpha/beta hydrolase"/>
    <property type="match status" value="1"/>
</dbReference>
<dbReference type="Proteomes" id="UP000177622">
    <property type="component" value="Unassembled WGS sequence"/>
</dbReference>
<keyword evidence="3" id="KW-1185">Reference proteome</keyword>
<dbReference type="RefSeq" id="XP_022484043.1">
    <property type="nucleotide sequence ID" value="XM_022636022.1"/>
</dbReference>
<gene>
    <name evidence="2" type="ORF">PENARI_c027G00300</name>
</gene>
<dbReference type="InterPro" id="IPR052897">
    <property type="entry name" value="Sec-Metab_Biosynth_Hydrolase"/>
</dbReference>
<evidence type="ECO:0000259" key="1">
    <source>
        <dbReference type="Pfam" id="PF12697"/>
    </source>
</evidence>
<reference evidence="2 3" key="1">
    <citation type="journal article" date="2016" name="Sci. Rep.">
        <title>Penicillium arizonense, a new, genome sequenced fungal species, reveals a high chemical diversity in secreted metabolites.</title>
        <authorList>
            <person name="Grijseels S."/>
            <person name="Nielsen J.C."/>
            <person name="Randelovic M."/>
            <person name="Nielsen J."/>
            <person name="Nielsen K.F."/>
            <person name="Workman M."/>
            <person name="Frisvad J.C."/>
        </authorList>
    </citation>
    <scope>NUCLEOTIDE SEQUENCE [LARGE SCALE GENOMIC DNA]</scope>
    <source>
        <strain evidence="2 3">CBS 141311</strain>
    </source>
</reference>
<accession>A0A1F5L5T4</accession>
<dbReference type="OrthoDB" id="408373at2759"/>
<name>A0A1F5L5T4_PENAI</name>
<dbReference type="GO" id="GO:0017000">
    <property type="term" value="P:antibiotic biosynthetic process"/>
    <property type="evidence" value="ECO:0007669"/>
    <property type="project" value="UniProtKB-ARBA"/>
</dbReference>
<proteinExistence type="predicted"/>
<dbReference type="Pfam" id="PF12697">
    <property type="entry name" value="Abhydrolase_6"/>
    <property type="match status" value="1"/>
</dbReference>
<dbReference type="InterPro" id="IPR000073">
    <property type="entry name" value="AB_hydrolase_1"/>
</dbReference>
<feature type="domain" description="AB hydrolase-1" evidence="1">
    <location>
        <begin position="7"/>
        <end position="247"/>
    </location>
</feature>
<dbReference type="GO" id="GO:0072330">
    <property type="term" value="P:monocarboxylic acid biosynthetic process"/>
    <property type="evidence" value="ECO:0007669"/>
    <property type="project" value="UniProtKB-ARBA"/>
</dbReference>
<dbReference type="STRING" id="1835702.A0A1F5L5T4"/>
<protein>
    <recommendedName>
        <fullName evidence="1">AB hydrolase-1 domain-containing protein</fullName>
    </recommendedName>
</protein>
<evidence type="ECO:0000313" key="2">
    <source>
        <dbReference type="EMBL" id="OGE48588.1"/>
    </source>
</evidence>
<dbReference type="GeneID" id="34580756"/>
<dbReference type="EMBL" id="LXJU01000027">
    <property type="protein sequence ID" value="OGE48588.1"/>
    <property type="molecule type" value="Genomic_DNA"/>
</dbReference>
<dbReference type="PANTHER" id="PTHR37017">
    <property type="entry name" value="AB HYDROLASE-1 DOMAIN-CONTAINING PROTEIN-RELATED"/>
    <property type="match status" value="1"/>
</dbReference>
<organism evidence="2 3">
    <name type="scientific">Penicillium arizonense</name>
    <dbReference type="NCBI Taxonomy" id="1835702"/>
    <lineage>
        <taxon>Eukaryota</taxon>
        <taxon>Fungi</taxon>
        <taxon>Dikarya</taxon>
        <taxon>Ascomycota</taxon>
        <taxon>Pezizomycotina</taxon>
        <taxon>Eurotiomycetes</taxon>
        <taxon>Eurotiomycetidae</taxon>
        <taxon>Eurotiales</taxon>
        <taxon>Aspergillaceae</taxon>
        <taxon>Penicillium</taxon>
    </lineage>
</organism>